<feature type="compositionally biased region" description="Polar residues" evidence="9">
    <location>
        <begin position="397"/>
        <end position="408"/>
    </location>
</feature>
<feature type="compositionally biased region" description="Basic and acidic residues" evidence="9">
    <location>
        <begin position="352"/>
        <end position="377"/>
    </location>
</feature>
<feature type="compositionally biased region" description="Polar residues" evidence="9">
    <location>
        <begin position="237"/>
        <end position="247"/>
    </location>
</feature>
<dbReference type="PRINTS" id="PR01848">
    <property type="entry name" value="U2AUXFACTOR"/>
</dbReference>
<dbReference type="GO" id="GO:0089701">
    <property type="term" value="C:U2AF complex"/>
    <property type="evidence" value="ECO:0007669"/>
    <property type="project" value="InterPro"/>
</dbReference>
<feature type="domain" description="RRM" evidence="10">
    <location>
        <begin position="57"/>
        <end position="157"/>
    </location>
</feature>
<dbReference type="SMART" id="SM00361">
    <property type="entry name" value="RRM_1"/>
    <property type="match status" value="1"/>
</dbReference>
<dbReference type="GO" id="GO:0008270">
    <property type="term" value="F:zinc ion binding"/>
    <property type="evidence" value="ECO:0007669"/>
    <property type="project" value="UniProtKB-KW"/>
</dbReference>
<feature type="domain" description="C3H1-type" evidence="11">
    <location>
        <begin position="159"/>
        <end position="189"/>
    </location>
</feature>
<gene>
    <name evidence="12" type="ORF">Cni_G09601</name>
</gene>
<keyword evidence="3 8" id="KW-0863">Zinc-finger</keyword>
<dbReference type="InterPro" id="IPR035979">
    <property type="entry name" value="RBD_domain_sf"/>
</dbReference>
<evidence type="ECO:0000313" key="12">
    <source>
        <dbReference type="EMBL" id="WOL00888.1"/>
    </source>
</evidence>
<keyword evidence="6" id="KW-0238">DNA-binding</keyword>
<evidence type="ECO:0000256" key="1">
    <source>
        <dbReference type="ARBA" id="ARBA00022723"/>
    </source>
</evidence>
<feature type="compositionally biased region" description="Basic and acidic residues" evidence="9">
    <location>
        <begin position="523"/>
        <end position="538"/>
    </location>
</feature>
<evidence type="ECO:0000313" key="13">
    <source>
        <dbReference type="Proteomes" id="UP001327560"/>
    </source>
</evidence>
<dbReference type="Pfam" id="PF00076">
    <property type="entry name" value="RRM_1"/>
    <property type="match status" value="1"/>
</dbReference>
<dbReference type="Gene3D" id="3.30.70.330">
    <property type="match status" value="1"/>
</dbReference>
<dbReference type="PROSITE" id="PS50102">
    <property type="entry name" value="RRM"/>
    <property type="match status" value="1"/>
</dbReference>
<evidence type="ECO:0000256" key="6">
    <source>
        <dbReference type="ARBA" id="ARBA00023125"/>
    </source>
</evidence>
<evidence type="ECO:0000256" key="3">
    <source>
        <dbReference type="ARBA" id="ARBA00022771"/>
    </source>
</evidence>
<feature type="zinc finger region" description="C3H1-type" evidence="8">
    <location>
        <begin position="25"/>
        <end position="53"/>
    </location>
</feature>
<reference evidence="12 13" key="1">
    <citation type="submission" date="2023-10" db="EMBL/GenBank/DDBJ databases">
        <title>Chromosome-scale genome assembly provides insights into flower coloration mechanisms of Canna indica.</title>
        <authorList>
            <person name="Li C."/>
        </authorList>
    </citation>
    <scope>NUCLEOTIDE SEQUENCE [LARGE SCALE GENOMIC DNA]</scope>
    <source>
        <tissue evidence="12">Flower</tissue>
    </source>
</reference>
<dbReference type="EMBL" id="CP136892">
    <property type="protein sequence ID" value="WOL00888.1"/>
    <property type="molecule type" value="Genomic_DNA"/>
</dbReference>
<feature type="compositionally biased region" description="Basic residues" evidence="9">
    <location>
        <begin position="502"/>
        <end position="522"/>
    </location>
</feature>
<feature type="domain" description="C3H1-type" evidence="11">
    <location>
        <begin position="25"/>
        <end position="53"/>
    </location>
</feature>
<evidence type="ECO:0000256" key="4">
    <source>
        <dbReference type="ARBA" id="ARBA00022833"/>
    </source>
</evidence>
<keyword evidence="1 8" id="KW-0479">Metal-binding</keyword>
<accession>A0AAQ3K2T0</accession>
<evidence type="ECO:0000256" key="5">
    <source>
        <dbReference type="ARBA" id="ARBA00022884"/>
    </source>
</evidence>
<keyword evidence="4 8" id="KW-0862">Zinc</keyword>
<feature type="region of interest" description="Disordered" evidence="9">
    <location>
        <begin position="352"/>
        <end position="557"/>
    </location>
</feature>
<dbReference type="InterPro" id="IPR000504">
    <property type="entry name" value="RRM_dom"/>
</dbReference>
<dbReference type="GO" id="GO:0003677">
    <property type="term" value="F:DNA binding"/>
    <property type="evidence" value="ECO:0007669"/>
    <property type="project" value="UniProtKB-KW"/>
</dbReference>
<feature type="compositionally biased region" description="Basic and acidic residues" evidence="9">
    <location>
        <begin position="251"/>
        <end position="280"/>
    </location>
</feature>
<evidence type="ECO:0000256" key="7">
    <source>
        <dbReference type="PROSITE-ProRule" id="PRU00176"/>
    </source>
</evidence>
<dbReference type="FunFam" id="3.30.70.330:FF:000318">
    <property type="entry name" value="Zinc finger CCCH domain-containing protein 5"/>
    <property type="match status" value="1"/>
</dbReference>
<proteinExistence type="predicted"/>
<keyword evidence="13" id="KW-1185">Reference proteome</keyword>
<evidence type="ECO:0000256" key="8">
    <source>
        <dbReference type="PROSITE-ProRule" id="PRU00723"/>
    </source>
</evidence>
<dbReference type="InterPro" id="IPR003954">
    <property type="entry name" value="RRM_euk-type"/>
</dbReference>
<feature type="compositionally biased region" description="Basic and acidic residues" evidence="9">
    <location>
        <begin position="409"/>
        <end position="438"/>
    </location>
</feature>
<sequence>MDASSVSAQEALERVAQEVPNFGTEQDKAHCPFHLKTGVCRFGSRCSRVHFHPDKSCTLLIKNMYNGPGLAWDQDEGLEYTDEEVERCYEEFYEDVHTEFLKFGELVNFKVCNNGSYHLRGNLYVHYKSLDSAVLAYNNTNGRYFAGKQITCEFVSLTRWKAAICGEYMKSRLKTCSHGSACNFIHCFRNPGGDYEWADWDNPPPKYWIRKMVALFGLSNDYENDKDYRESERQRCSSRNRTATNKGSHSHRSDSSDSPAKDSDMMRDQPSRRSNRREQSSRSSRGKAYLTFMEKYERPEKYDESAKRHRMHSYDSSEDIYKENDRVKYPKYEDHYYDREKFKHRDKEDFLRQKRGRDHSDEHMKSKYTSRFHEKQECIQTSDYTDDDRELSDGHSDSLSIDKSNLSIDDNRYYGRSHDQSSNRLTIDEERYTGRSVEEVGSNADSTCVRQSACPTESRKHNQYISPRQLTNVSRDQGSNGRNSAFRSEGSDPEGAHDHLPHRSSRKRKHDDSRKRKHHREKGSRDEFSNRRKDEKYCSRYSSSSGRKFNEPINYDS</sequence>
<dbReference type="Pfam" id="PF00642">
    <property type="entry name" value="zf-CCCH"/>
    <property type="match status" value="1"/>
</dbReference>
<evidence type="ECO:0000256" key="2">
    <source>
        <dbReference type="ARBA" id="ARBA00022737"/>
    </source>
</evidence>
<evidence type="ECO:0000259" key="11">
    <source>
        <dbReference type="PROSITE" id="PS50103"/>
    </source>
</evidence>
<dbReference type="InterPro" id="IPR009145">
    <property type="entry name" value="U2AF_small"/>
</dbReference>
<evidence type="ECO:0000259" key="10">
    <source>
        <dbReference type="PROSITE" id="PS50102"/>
    </source>
</evidence>
<feature type="zinc finger region" description="C3H1-type" evidence="8">
    <location>
        <begin position="159"/>
        <end position="189"/>
    </location>
</feature>
<dbReference type="PROSITE" id="PS50103">
    <property type="entry name" value="ZF_C3H1"/>
    <property type="match status" value="2"/>
</dbReference>
<dbReference type="AlphaFoldDB" id="A0AAQ3K2T0"/>
<dbReference type="Proteomes" id="UP001327560">
    <property type="component" value="Chromosome 3"/>
</dbReference>
<dbReference type="GO" id="GO:0000398">
    <property type="term" value="P:mRNA splicing, via spliceosome"/>
    <property type="evidence" value="ECO:0007669"/>
    <property type="project" value="InterPro"/>
</dbReference>
<protein>
    <submittedName>
        <fullName evidence="12">Zinc finger CCCH domain-containing protein 5 isoform X2</fullName>
    </submittedName>
</protein>
<keyword evidence="2" id="KW-0677">Repeat</keyword>
<organism evidence="12 13">
    <name type="scientific">Canna indica</name>
    <name type="common">Indian-shot</name>
    <dbReference type="NCBI Taxonomy" id="4628"/>
    <lineage>
        <taxon>Eukaryota</taxon>
        <taxon>Viridiplantae</taxon>
        <taxon>Streptophyta</taxon>
        <taxon>Embryophyta</taxon>
        <taxon>Tracheophyta</taxon>
        <taxon>Spermatophyta</taxon>
        <taxon>Magnoliopsida</taxon>
        <taxon>Liliopsida</taxon>
        <taxon>Zingiberales</taxon>
        <taxon>Cannaceae</taxon>
        <taxon>Canna</taxon>
    </lineage>
</organism>
<dbReference type="SMART" id="SM00356">
    <property type="entry name" value="ZnF_C3H1"/>
    <property type="match status" value="2"/>
</dbReference>
<dbReference type="GO" id="GO:0003723">
    <property type="term" value="F:RNA binding"/>
    <property type="evidence" value="ECO:0007669"/>
    <property type="project" value="UniProtKB-UniRule"/>
</dbReference>
<dbReference type="SUPFAM" id="SSF54928">
    <property type="entry name" value="RNA-binding domain, RBD"/>
    <property type="match status" value="1"/>
</dbReference>
<dbReference type="PANTHER" id="PTHR12620">
    <property type="entry name" value="U2 SNRNP AUXILIARY FACTOR, SMALL SUBUNIT"/>
    <property type="match status" value="1"/>
</dbReference>
<feature type="compositionally biased region" description="Polar residues" evidence="9">
    <location>
        <begin position="443"/>
        <end position="455"/>
    </location>
</feature>
<name>A0AAQ3K2T0_9LILI</name>
<keyword evidence="5 7" id="KW-0694">RNA-binding</keyword>
<feature type="compositionally biased region" description="Polar residues" evidence="9">
    <location>
        <begin position="463"/>
        <end position="486"/>
    </location>
</feature>
<feature type="region of interest" description="Disordered" evidence="9">
    <location>
        <begin position="229"/>
        <end position="293"/>
    </location>
</feature>
<evidence type="ECO:0000256" key="9">
    <source>
        <dbReference type="SAM" id="MobiDB-lite"/>
    </source>
</evidence>
<dbReference type="InterPro" id="IPR000571">
    <property type="entry name" value="Znf_CCCH"/>
</dbReference>
<dbReference type="InterPro" id="IPR012677">
    <property type="entry name" value="Nucleotide-bd_a/b_plait_sf"/>
</dbReference>